<keyword evidence="6" id="KW-1185">Reference proteome</keyword>
<dbReference type="Proteomes" id="UP001596135">
    <property type="component" value="Unassembled WGS sequence"/>
</dbReference>
<dbReference type="GO" id="GO:0016787">
    <property type="term" value="F:hydrolase activity"/>
    <property type="evidence" value="ECO:0007669"/>
    <property type="project" value="UniProtKB-KW"/>
</dbReference>
<keyword evidence="3" id="KW-0732">Signal</keyword>
<feature type="chain" id="PRO_5045417993" evidence="3">
    <location>
        <begin position="32"/>
        <end position="619"/>
    </location>
</feature>
<keyword evidence="2" id="KW-0624">Polysaccharide degradation</keyword>
<keyword evidence="5" id="KW-0378">Hydrolase</keyword>
<evidence type="ECO:0000256" key="2">
    <source>
        <dbReference type="ARBA" id="ARBA00023326"/>
    </source>
</evidence>
<dbReference type="RefSeq" id="WP_379152000.1">
    <property type="nucleotide sequence ID" value="NZ_JBHSRJ010000004.1"/>
</dbReference>
<dbReference type="EMBL" id="JBHSRJ010000004">
    <property type="protein sequence ID" value="MFC6042737.1"/>
    <property type="molecule type" value="Genomic_DNA"/>
</dbReference>
<name>A0ABW1LHQ4_9ACTN</name>
<gene>
    <name evidence="5" type="ORF">ACFPYL_06620</name>
</gene>
<evidence type="ECO:0000256" key="1">
    <source>
        <dbReference type="ARBA" id="ARBA00023295"/>
    </source>
</evidence>
<keyword evidence="2" id="KW-0119">Carbohydrate metabolism</keyword>
<dbReference type="Gene3D" id="3.20.20.80">
    <property type="entry name" value="Glycosidases"/>
    <property type="match status" value="1"/>
</dbReference>
<evidence type="ECO:0000256" key="3">
    <source>
        <dbReference type="SAM" id="SignalP"/>
    </source>
</evidence>
<dbReference type="Pfam" id="PF08924">
    <property type="entry name" value="Rv2525c_GlyHyd-like"/>
    <property type="match status" value="1"/>
</dbReference>
<evidence type="ECO:0000259" key="4">
    <source>
        <dbReference type="PROSITE" id="PS50853"/>
    </source>
</evidence>
<proteinExistence type="predicted"/>
<keyword evidence="1" id="KW-0326">Glycosidase</keyword>
<organism evidence="5 6">
    <name type="scientific">Nocardioides hankookensis</name>
    <dbReference type="NCBI Taxonomy" id="443157"/>
    <lineage>
        <taxon>Bacteria</taxon>
        <taxon>Bacillati</taxon>
        <taxon>Actinomycetota</taxon>
        <taxon>Actinomycetes</taxon>
        <taxon>Propionibacteriales</taxon>
        <taxon>Nocardioidaceae</taxon>
        <taxon>Nocardioides</taxon>
    </lineage>
</organism>
<dbReference type="InterPro" id="IPR013783">
    <property type="entry name" value="Ig-like_fold"/>
</dbReference>
<dbReference type="SUPFAM" id="SSF51445">
    <property type="entry name" value="(Trans)glycosidases"/>
    <property type="match status" value="1"/>
</dbReference>
<protein>
    <submittedName>
        <fullName evidence="5">Glycoside hydrolase domain-containing protein</fullName>
    </submittedName>
</protein>
<reference evidence="6" key="1">
    <citation type="journal article" date="2019" name="Int. J. Syst. Evol. Microbiol.">
        <title>The Global Catalogue of Microorganisms (GCM) 10K type strain sequencing project: providing services to taxonomists for standard genome sequencing and annotation.</title>
        <authorList>
            <consortium name="The Broad Institute Genomics Platform"/>
            <consortium name="The Broad Institute Genome Sequencing Center for Infectious Disease"/>
            <person name="Wu L."/>
            <person name="Ma J."/>
        </authorList>
    </citation>
    <scope>NUCLEOTIDE SEQUENCE [LARGE SCALE GENOMIC DNA]</scope>
    <source>
        <strain evidence="6">CCUG 54522</strain>
    </source>
</reference>
<dbReference type="InterPro" id="IPR017853">
    <property type="entry name" value="GH"/>
</dbReference>
<dbReference type="Gene3D" id="2.60.40.10">
    <property type="entry name" value="Immunoglobulins"/>
    <property type="match status" value="1"/>
</dbReference>
<dbReference type="InterPro" id="IPR003961">
    <property type="entry name" value="FN3_dom"/>
</dbReference>
<accession>A0ABW1LHQ4</accession>
<dbReference type="SUPFAM" id="SSF49265">
    <property type="entry name" value="Fibronectin type III"/>
    <property type="match status" value="1"/>
</dbReference>
<dbReference type="PROSITE" id="PS50853">
    <property type="entry name" value="FN3"/>
    <property type="match status" value="1"/>
</dbReference>
<feature type="domain" description="Fibronectin type-III" evidence="4">
    <location>
        <begin position="409"/>
        <end position="509"/>
    </location>
</feature>
<dbReference type="InterPro" id="IPR015020">
    <property type="entry name" value="Rv2525c-like_Glyco_Hydro-like"/>
</dbReference>
<feature type="signal peptide" evidence="3">
    <location>
        <begin position="1"/>
        <end position="31"/>
    </location>
</feature>
<comment type="caution">
    <text evidence="5">The sequence shown here is derived from an EMBL/GenBank/DDBJ whole genome shotgun (WGS) entry which is preliminary data.</text>
</comment>
<evidence type="ECO:0000313" key="5">
    <source>
        <dbReference type="EMBL" id="MFC6042737.1"/>
    </source>
</evidence>
<dbReference type="InterPro" id="IPR036116">
    <property type="entry name" value="FN3_sf"/>
</dbReference>
<evidence type="ECO:0000313" key="6">
    <source>
        <dbReference type="Proteomes" id="UP001596135"/>
    </source>
</evidence>
<sequence length="619" mass="64318">MTSPRRLIASVALAILTATTMTWGAAAPAGAEPPVDPPQPWHLPLRLYADAPVHATLPAGARARAATAVGVSPSSGNQETRFLGTGTGFTPGSSVRITVTRPDGAAYAGSYPHTKTAAGDGSFTWSWIWGSGDPLGTYTYTATDVSGTVVHTTFTIASGTGPPPAPAGSQLMFDAASAPSLATMTAWLASPYRTVGVYVPVEPGTDDRHDKVQSNLTASWVADVTALGWHVLPIYLGVQAPEACQGHDFWHLSGTPATARTQGARAAAYAARSVAALGIATSIPVFYDMEPYGSGCSAPLQAFFDGWTTGLHGAGLRAGAYGTQITVMKDLAARLDDPTFHEPDAVWVATDSRTTTTTGFSAPPDGSFVGERANQFRLGVTRRYGGVSINIDESVINTGVLTGTPPTPMPTAATRALAAVTVTGQVTARWTGTAPPGATLTSYDVRTRVGTTRTRLGAWRVRSTLPSTTRSLAARVAPGRTWCLGVRAHDSVGRVSAWSAPVCSTRPVDDRALTARGWLRQKSAGADGHTLTSTGRRGVALRLTGVRSGRVAVVVRGATRNRLRVALGGRLLGTTPATRGTGRHVLWLPTRAARAGTLVLTTARTGAIRIDGVLAVASG</sequence>